<dbReference type="AlphaFoldDB" id="A0A271IVT1"/>
<keyword evidence="1" id="KW-1003">Cell membrane</keyword>
<keyword evidence="1" id="KW-0812">Transmembrane</keyword>
<name>A0A271IVT1_9BACT</name>
<evidence type="ECO:0000313" key="2">
    <source>
        <dbReference type="EMBL" id="PAP75220.1"/>
    </source>
</evidence>
<proteinExistence type="inferred from homology"/>
<feature type="transmembrane region" description="Helical" evidence="1">
    <location>
        <begin position="158"/>
        <end position="187"/>
    </location>
</feature>
<keyword evidence="1" id="KW-1133">Transmembrane helix</keyword>
<comment type="subcellular location">
    <subcellularLocation>
        <location evidence="1">Cell membrane</location>
        <topology evidence="1">Multi-pass membrane protein</topology>
    </subcellularLocation>
</comment>
<reference evidence="2 3" key="1">
    <citation type="submission" date="2016-11" db="EMBL/GenBank/DDBJ databases">
        <title>Study of marine rhodopsin-containing bacteria.</title>
        <authorList>
            <person name="Yoshizawa S."/>
            <person name="Kumagai Y."/>
            <person name="Kogure K."/>
        </authorList>
    </citation>
    <scope>NUCLEOTIDE SEQUENCE [LARGE SCALE GENOMIC DNA]</scope>
    <source>
        <strain evidence="2 3">SAORIC-28</strain>
    </source>
</reference>
<dbReference type="PANTHER" id="PTHR34300:SF2">
    <property type="entry name" value="QUEUOSINE PRECURSOR TRANSPORTER-RELATED"/>
    <property type="match status" value="1"/>
</dbReference>
<feature type="transmembrane region" description="Helical" evidence="1">
    <location>
        <begin position="115"/>
        <end position="137"/>
    </location>
</feature>
<evidence type="ECO:0000313" key="3">
    <source>
        <dbReference type="Proteomes" id="UP000216339"/>
    </source>
</evidence>
<feature type="transmembrane region" description="Helical" evidence="1">
    <location>
        <begin position="82"/>
        <end position="103"/>
    </location>
</feature>
<protein>
    <recommendedName>
        <fullName evidence="1">Probable queuosine precursor transporter</fullName>
        <shortName evidence="1">Q precursor transporter</shortName>
    </recommendedName>
</protein>
<organism evidence="2 3">
    <name type="scientific">Rubrivirga marina</name>
    <dbReference type="NCBI Taxonomy" id="1196024"/>
    <lineage>
        <taxon>Bacteria</taxon>
        <taxon>Pseudomonadati</taxon>
        <taxon>Rhodothermota</taxon>
        <taxon>Rhodothermia</taxon>
        <taxon>Rhodothermales</taxon>
        <taxon>Rubricoccaceae</taxon>
        <taxon>Rubrivirga</taxon>
    </lineage>
</organism>
<comment type="caution">
    <text evidence="2">The sequence shown here is derived from an EMBL/GenBank/DDBJ whole genome shotgun (WGS) entry which is preliminary data.</text>
</comment>
<keyword evidence="1" id="KW-0813">Transport</keyword>
<dbReference type="EMBL" id="MQWD01000001">
    <property type="protein sequence ID" value="PAP75220.1"/>
    <property type="molecule type" value="Genomic_DNA"/>
</dbReference>
<comment type="similarity">
    <text evidence="1">Belongs to the vitamin uptake transporter (VUT/ECF) (TC 2.A.88) family. Q precursor transporter subfamily.</text>
</comment>
<feature type="transmembrane region" description="Helical" evidence="1">
    <location>
        <begin position="199"/>
        <end position="220"/>
    </location>
</feature>
<accession>A0A271IVT1</accession>
<dbReference type="GO" id="GO:0005886">
    <property type="term" value="C:plasma membrane"/>
    <property type="evidence" value="ECO:0007669"/>
    <property type="project" value="UniProtKB-SubCell"/>
</dbReference>
<dbReference type="OrthoDB" id="9805479at2"/>
<dbReference type="Pfam" id="PF02592">
    <property type="entry name" value="Vut_1"/>
    <property type="match status" value="1"/>
</dbReference>
<dbReference type="RefSeq" id="WP_095508856.1">
    <property type="nucleotide sequence ID" value="NZ_MQWD01000001.1"/>
</dbReference>
<dbReference type="Proteomes" id="UP000216339">
    <property type="component" value="Unassembled WGS sequence"/>
</dbReference>
<feature type="transmembrane region" description="Helical" evidence="1">
    <location>
        <begin position="51"/>
        <end position="70"/>
    </location>
</feature>
<comment type="function">
    <text evidence="1">Involved in the import of queuosine (Q) precursors, required for Q precursor salvage.</text>
</comment>
<keyword evidence="3" id="KW-1185">Reference proteome</keyword>
<keyword evidence="1" id="KW-0472">Membrane</keyword>
<dbReference type="NCBIfam" id="TIGR00697">
    <property type="entry name" value="queuosine precursor transporter"/>
    <property type="match status" value="1"/>
</dbReference>
<dbReference type="PANTHER" id="PTHR34300">
    <property type="entry name" value="QUEUOSINE PRECURSOR TRANSPORTER-RELATED"/>
    <property type="match status" value="1"/>
</dbReference>
<dbReference type="HAMAP" id="MF_02088">
    <property type="entry name" value="Q_prec_transport"/>
    <property type="match status" value="1"/>
</dbReference>
<gene>
    <name evidence="2" type="ORF">BSZ37_01565</name>
</gene>
<dbReference type="InterPro" id="IPR003744">
    <property type="entry name" value="YhhQ"/>
</dbReference>
<dbReference type="GO" id="GO:0022857">
    <property type="term" value="F:transmembrane transporter activity"/>
    <property type="evidence" value="ECO:0007669"/>
    <property type="project" value="UniProtKB-UniRule"/>
</dbReference>
<sequence length="239" mass="25621">MTVLTRAQKVYVVCAAVFLTALVIAEATAGKFFTAFDLPFALTILGVEFDSVVMTAGVLAFPVTFIVTDVMNEYFGKAGIRFVTYVGLAMVVFAFGLLQLALATPTAPNSPVPDAAFAAVFGTTTRVIIASLIAYLIGQLVDIALVHRLRRWTEGRHLWLRATGSTLGSQFIDTFVVLAVAFAGQLALGEIVAITLFNYGYKVLIAVAITPLVYLGHALIDRYLGHERAQALEAQAEAA</sequence>
<evidence type="ECO:0000256" key="1">
    <source>
        <dbReference type="HAMAP-Rule" id="MF_02088"/>
    </source>
</evidence>